<protein>
    <recommendedName>
        <fullName evidence="3">Wadjet protein JetD C-terminal domain-containing protein</fullName>
    </recommendedName>
</protein>
<evidence type="ECO:0008006" key="3">
    <source>
        <dbReference type="Google" id="ProtNLM"/>
    </source>
</evidence>
<evidence type="ECO:0000313" key="1">
    <source>
        <dbReference type="EMBL" id="MEL1243899.1"/>
    </source>
</evidence>
<dbReference type="EMBL" id="JBBYHR010000003">
    <property type="protein sequence ID" value="MEL1243899.1"/>
    <property type="molecule type" value="Genomic_DNA"/>
</dbReference>
<sequence>MKGIEWRHLIGLHELYLTGQTRLKIHTNSFVKQVVMKQRKLVKFKVGSRDILVITPKYKAVYEKEFHSYYAYYSNFFNESGLENNARKAFTEEDLKGLMFVYYNRDELRGKLTTETRFSAFVFKNQNSKYLSNKPSLRDAMLDILGVASFPDKEPKNNQWRLVVDCQNPVVIVLCENLDCLKVPMEYKDNNIELWYVGGNNTAPLLNISQEKLQLPIFYLCDWDYAGLSIYSRVKKIIEEKGAPLTLITPPHDIKTLPVGVKHHKSKWKTKPFSGLLKKDFHAEQIIFIEKLISNDIWVEEQNIDLVEVLKNRNFLNQDSA</sequence>
<organism evidence="1 2">
    <name type="scientific">Flavobacterium arundinis</name>
    <dbReference type="NCBI Taxonomy" id="3139143"/>
    <lineage>
        <taxon>Bacteria</taxon>
        <taxon>Pseudomonadati</taxon>
        <taxon>Bacteroidota</taxon>
        <taxon>Flavobacteriia</taxon>
        <taxon>Flavobacteriales</taxon>
        <taxon>Flavobacteriaceae</taxon>
        <taxon>Flavobacterium</taxon>
    </lineage>
</organism>
<reference evidence="1 2" key="1">
    <citation type="submission" date="2024-04" db="EMBL/GenBank/DDBJ databases">
        <title>Flavobacterium sp. DGU11 16S ribosomal RNA gene Genome sequencing and assembly.</title>
        <authorList>
            <person name="Park S."/>
        </authorList>
    </citation>
    <scope>NUCLEOTIDE SEQUENCE [LARGE SCALE GENOMIC DNA]</scope>
    <source>
        <strain evidence="1 2">DGU11</strain>
    </source>
</reference>
<gene>
    <name evidence="1" type="ORF">AAEO56_06455</name>
</gene>
<dbReference type="RefSeq" id="WP_341696215.1">
    <property type="nucleotide sequence ID" value="NZ_JBBYHR010000003.1"/>
</dbReference>
<accession>A0ABU9HUX2</accession>
<name>A0ABU9HUX2_9FLAO</name>
<comment type="caution">
    <text evidence="1">The sequence shown here is derived from an EMBL/GenBank/DDBJ whole genome shotgun (WGS) entry which is preliminary data.</text>
</comment>
<evidence type="ECO:0000313" key="2">
    <source>
        <dbReference type="Proteomes" id="UP001464555"/>
    </source>
</evidence>
<dbReference type="Proteomes" id="UP001464555">
    <property type="component" value="Unassembled WGS sequence"/>
</dbReference>
<keyword evidence="2" id="KW-1185">Reference proteome</keyword>
<proteinExistence type="predicted"/>